<dbReference type="RefSeq" id="WP_115460455.1">
    <property type="nucleotide sequence ID" value="NZ_QRAP01000017.1"/>
</dbReference>
<dbReference type="OrthoDB" id="9804940at2"/>
<dbReference type="GO" id="GO:0036424">
    <property type="term" value="F:L-phosphoserine phosphatase activity"/>
    <property type="evidence" value="ECO:0007669"/>
    <property type="project" value="TreeGrafter"/>
</dbReference>
<dbReference type="PANTHER" id="PTHR43344">
    <property type="entry name" value="PHOSPHOSERINE PHOSPHATASE"/>
    <property type="match status" value="1"/>
</dbReference>
<keyword evidence="2 3" id="KW-0378">Hydrolase</keyword>
<dbReference type="Proteomes" id="UP000254848">
    <property type="component" value="Unassembled WGS sequence"/>
</dbReference>
<sequence>MVIKSIRSAPRRHPWTILCDFDGTISFKDVTDTLLEAFGMPGWEALEQRWEDGEIGSQECMAGQIALLDASPDELNECLAGIAIDPAFAGFAAHARMRGVPLHIVSDGLDYAIRHILRANGIVSEIPVIANQLRQTGDRRWSLDFPYHNAGCLKASGTCKCAVAKAVADDKFLMIGDGRSDFCVSQIADHVFAKKSLVAECERSGVPFTVMEDFAQAPARLDWLLEQPDMAHFTPVELLILRGMRDRTS</sequence>
<evidence type="ECO:0000313" key="4">
    <source>
        <dbReference type="Proteomes" id="UP000254848"/>
    </source>
</evidence>
<dbReference type="AlphaFoldDB" id="A0A370Q587"/>
<dbReference type="NCBIfam" id="TIGR01488">
    <property type="entry name" value="HAD-SF-IB"/>
    <property type="match status" value="1"/>
</dbReference>
<dbReference type="Gene3D" id="3.90.1470.20">
    <property type="match status" value="1"/>
</dbReference>
<dbReference type="Pfam" id="PF12710">
    <property type="entry name" value="HAD"/>
    <property type="match status" value="1"/>
</dbReference>
<name>A0A370Q587_9GAMM</name>
<evidence type="ECO:0000256" key="1">
    <source>
        <dbReference type="ARBA" id="ARBA00022723"/>
    </source>
</evidence>
<evidence type="ECO:0000256" key="2">
    <source>
        <dbReference type="ARBA" id="ARBA00022801"/>
    </source>
</evidence>
<protein>
    <submittedName>
        <fullName evidence="3">HAD superfamily phosphoserine phosphatase-like hydrolase/2,3-diketo-5-methylthio-1-phosphopentane phosphatase</fullName>
    </submittedName>
</protein>
<dbReference type="NCBIfam" id="TIGR01489">
    <property type="entry name" value="DKMTPPase-SF"/>
    <property type="match status" value="1"/>
</dbReference>
<dbReference type="GO" id="GO:0000287">
    <property type="term" value="F:magnesium ion binding"/>
    <property type="evidence" value="ECO:0007669"/>
    <property type="project" value="TreeGrafter"/>
</dbReference>
<dbReference type="PANTHER" id="PTHR43344:SF21">
    <property type="entry name" value="POLYOL PHOSPHATE PHOSPHATASE PYP1"/>
    <property type="match status" value="1"/>
</dbReference>
<dbReference type="SUPFAM" id="SSF56784">
    <property type="entry name" value="HAD-like"/>
    <property type="match status" value="1"/>
</dbReference>
<dbReference type="InterPro" id="IPR036412">
    <property type="entry name" value="HAD-like_sf"/>
</dbReference>
<proteinExistence type="predicted"/>
<dbReference type="Gene3D" id="3.40.50.1000">
    <property type="entry name" value="HAD superfamily/HAD-like"/>
    <property type="match status" value="1"/>
</dbReference>
<dbReference type="InterPro" id="IPR050582">
    <property type="entry name" value="HAD-like_SerB"/>
</dbReference>
<keyword evidence="1" id="KW-0479">Metal-binding</keyword>
<accession>A0A370Q587</accession>
<dbReference type="InterPro" id="IPR023214">
    <property type="entry name" value="HAD_sf"/>
</dbReference>
<dbReference type="EMBL" id="QRAP01000017">
    <property type="protein sequence ID" value="RDK83547.1"/>
    <property type="molecule type" value="Genomic_DNA"/>
</dbReference>
<reference evidence="3 4" key="1">
    <citation type="submission" date="2018-07" db="EMBL/GenBank/DDBJ databases">
        <title>Genomic Encyclopedia of Type Strains, Phase IV (KMG-IV): sequencing the most valuable type-strain genomes for metagenomic binning, comparative biology and taxonomic classification.</title>
        <authorList>
            <person name="Goeker M."/>
        </authorList>
    </citation>
    <scope>NUCLEOTIDE SEQUENCE [LARGE SCALE GENOMIC DNA]</scope>
    <source>
        <strain evidence="3 4">DSM 103736</strain>
    </source>
</reference>
<gene>
    <name evidence="3" type="ORF">C8D90_11712</name>
</gene>
<dbReference type="GO" id="GO:0005737">
    <property type="term" value="C:cytoplasm"/>
    <property type="evidence" value="ECO:0007669"/>
    <property type="project" value="TreeGrafter"/>
</dbReference>
<evidence type="ECO:0000313" key="3">
    <source>
        <dbReference type="EMBL" id="RDK83547.1"/>
    </source>
</evidence>
<dbReference type="InterPro" id="IPR006384">
    <property type="entry name" value="HAD_hydro_PyrdxlP_Pase-like"/>
</dbReference>
<organism evidence="3 4">
    <name type="scientific">Enterobacillus tribolii</name>
    <dbReference type="NCBI Taxonomy" id="1487935"/>
    <lineage>
        <taxon>Bacteria</taxon>
        <taxon>Pseudomonadati</taxon>
        <taxon>Pseudomonadota</taxon>
        <taxon>Gammaproteobacteria</taxon>
        <taxon>Enterobacterales</taxon>
        <taxon>Hafniaceae</taxon>
        <taxon>Enterobacillus</taxon>
    </lineage>
</organism>
<comment type="caution">
    <text evidence="3">The sequence shown here is derived from an EMBL/GenBank/DDBJ whole genome shotgun (WGS) entry which is preliminary data.</text>
</comment>
<keyword evidence="4" id="KW-1185">Reference proteome</keyword>
<dbReference type="GO" id="GO:0006564">
    <property type="term" value="P:L-serine biosynthetic process"/>
    <property type="evidence" value="ECO:0007669"/>
    <property type="project" value="TreeGrafter"/>
</dbReference>